<feature type="compositionally biased region" description="Basic and acidic residues" evidence="2">
    <location>
        <begin position="196"/>
        <end position="206"/>
    </location>
</feature>
<name>A0A9W8Z036_9PEZI</name>
<accession>A0A9W8Z036</accession>
<feature type="region of interest" description="Disordered" evidence="2">
    <location>
        <begin position="177"/>
        <end position="206"/>
    </location>
</feature>
<sequence length="261" mass="29090">MRGLYDARERQQNLSKLLQTHEQELENIREILYVVGREPILQVTTMIGDLEQLRLHGQSLHTYLQEYGKDRGQIKQYATQFFNGKRNIDEIAAVMASMSRAKANLNIKIQVIHVGLTQSVGDVVVVNCERVESLDRKLQTLFGEGKGLKLAELLRHKQPRGDGTVHLKDAELASLSDSEGSSMGCDSTMLAGSTSRRVERNESKDKSFQLNGPIGIGGYVEVDNLVIVDNKALHSSIQVNHAVSQDNFDKLMTARLASWGC</sequence>
<evidence type="ECO:0000256" key="2">
    <source>
        <dbReference type="SAM" id="MobiDB-lite"/>
    </source>
</evidence>
<organism evidence="3 4">
    <name type="scientific">Gnomoniopsis smithogilvyi</name>
    <dbReference type="NCBI Taxonomy" id="1191159"/>
    <lineage>
        <taxon>Eukaryota</taxon>
        <taxon>Fungi</taxon>
        <taxon>Dikarya</taxon>
        <taxon>Ascomycota</taxon>
        <taxon>Pezizomycotina</taxon>
        <taxon>Sordariomycetes</taxon>
        <taxon>Sordariomycetidae</taxon>
        <taxon>Diaporthales</taxon>
        <taxon>Gnomoniaceae</taxon>
        <taxon>Gnomoniopsis</taxon>
    </lineage>
</organism>
<keyword evidence="1" id="KW-0175">Coiled coil</keyword>
<feature type="coiled-coil region" evidence="1">
    <location>
        <begin position="4"/>
        <end position="31"/>
    </location>
</feature>
<dbReference type="Proteomes" id="UP001140453">
    <property type="component" value="Unassembled WGS sequence"/>
</dbReference>
<dbReference type="OrthoDB" id="3559235at2759"/>
<reference evidence="3" key="1">
    <citation type="submission" date="2022-10" db="EMBL/GenBank/DDBJ databases">
        <title>Tapping the CABI collections for fungal endophytes: first genome assemblies for Collariella, Neodidymelliopsis, Ascochyta clinopodiicola, Didymella pomorum, Didymosphaeria variabile, Neocosmospora piperis and Neocucurbitaria cava.</title>
        <authorList>
            <person name="Hill R."/>
        </authorList>
    </citation>
    <scope>NUCLEOTIDE SEQUENCE</scope>
    <source>
        <strain evidence="3">IMI 355082</strain>
    </source>
</reference>
<evidence type="ECO:0000256" key="1">
    <source>
        <dbReference type="SAM" id="Coils"/>
    </source>
</evidence>
<evidence type="ECO:0000313" key="3">
    <source>
        <dbReference type="EMBL" id="KAJ4393890.1"/>
    </source>
</evidence>
<proteinExistence type="predicted"/>
<keyword evidence="4" id="KW-1185">Reference proteome</keyword>
<dbReference type="EMBL" id="JAPEVB010000002">
    <property type="protein sequence ID" value="KAJ4393890.1"/>
    <property type="molecule type" value="Genomic_DNA"/>
</dbReference>
<protein>
    <submittedName>
        <fullName evidence="3">Uncharacterized protein</fullName>
    </submittedName>
</protein>
<evidence type="ECO:0000313" key="4">
    <source>
        <dbReference type="Proteomes" id="UP001140453"/>
    </source>
</evidence>
<feature type="compositionally biased region" description="Polar residues" evidence="2">
    <location>
        <begin position="177"/>
        <end position="195"/>
    </location>
</feature>
<dbReference type="AlphaFoldDB" id="A0A9W8Z036"/>
<comment type="caution">
    <text evidence="3">The sequence shown here is derived from an EMBL/GenBank/DDBJ whole genome shotgun (WGS) entry which is preliminary data.</text>
</comment>
<gene>
    <name evidence="3" type="ORF">N0V93_003106</name>
</gene>